<accession>A0ABP0G2H7</accession>
<sequence length="73" mass="8278">MAYLSVSGVKLPDGVEIFTAGVLLPINSAFNPILYSPYIETKMIYLWKRFCPNRNQTPNRDAIELNASAPFLW</sequence>
<reference evidence="1 2" key="1">
    <citation type="submission" date="2024-02" db="EMBL/GenBank/DDBJ databases">
        <authorList>
            <person name="Daric V."/>
            <person name="Darras S."/>
        </authorList>
    </citation>
    <scope>NUCLEOTIDE SEQUENCE [LARGE SCALE GENOMIC DNA]</scope>
</reference>
<evidence type="ECO:0000313" key="2">
    <source>
        <dbReference type="Proteomes" id="UP001642483"/>
    </source>
</evidence>
<dbReference type="Proteomes" id="UP001642483">
    <property type="component" value="Unassembled WGS sequence"/>
</dbReference>
<evidence type="ECO:0008006" key="3">
    <source>
        <dbReference type="Google" id="ProtNLM"/>
    </source>
</evidence>
<dbReference type="EMBL" id="CAWYQH010000101">
    <property type="protein sequence ID" value="CAK8686060.1"/>
    <property type="molecule type" value="Genomic_DNA"/>
</dbReference>
<proteinExistence type="predicted"/>
<evidence type="ECO:0000313" key="1">
    <source>
        <dbReference type="EMBL" id="CAK8686060.1"/>
    </source>
</evidence>
<gene>
    <name evidence="1" type="ORF">CVLEPA_LOCUS17972</name>
</gene>
<keyword evidence="2" id="KW-1185">Reference proteome</keyword>
<organism evidence="1 2">
    <name type="scientific">Clavelina lepadiformis</name>
    <name type="common">Light-bulb sea squirt</name>
    <name type="synonym">Ascidia lepadiformis</name>
    <dbReference type="NCBI Taxonomy" id="159417"/>
    <lineage>
        <taxon>Eukaryota</taxon>
        <taxon>Metazoa</taxon>
        <taxon>Chordata</taxon>
        <taxon>Tunicata</taxon>
        <taxon>Ascidiacea</taxon>
        <taxon>Aplousobranchia</taxon>
        <taxon>Clavelinidae</taxon>
        <taxon>Clavelina</taxon>
    </lineage>
</organism>
<protein>
    <recommendedName>
        <fullName evidence="3">G-protein coupled receptors family 1 profile domain-containing protein</fullName>
    </recommendedName>
</protein>
<name>A0ABP0G2H7_CLALP</name>
<comment type="caution">
    <text evidence="1">The sequence shown here is derived from an EMBL/GenBank/DDBJ whole genome shotgun (WGS) entry which is preliminary data.</text>
</comment>